<evidence type="ECO:0000313" key="1">
    <source>
        <dbReference type="EMBL" id="MBR7794980.1"/>
    </source>
</evidence>
<reference evidence="1" key="1">
    <citation type="submission" date="2021-04" db="EMBL/GenBank/DDBJ databases">
        <title>Isolation and polyphasic classification of algal microorganism.</title>
        <authorList>
            <person name="Wang S."/>
        </authorList>
    </citation>
    <scope>NUCLEOTIDE SEQUENCE</scope>
    <source>
        <strain evidence="1">720a</strain>
    </source>
</reference>
<name>A0A941DR21_9BACI</name>
<keyword evidence="2" id="KW-1185">Reference proteome</keyword>
<dbReference type="AlphaFoldDB" id="A0A941DR21"/>
<sequence length="131" mass="15265">MNETIGVTEEEIKRFYVLHDQKKEIEQELHQLKKKFHQFLDGSIGKERKGEIIRGDYQVHRQIRSSSNYMPEVTVQKLDDLNLSDFIITEKRPDTEKLEAAIKLGFVDAATFEDCKNTKVTQAIVVKEVKQ</sequence>
<gene>
    <name evidence="1" type="ORF">KCX74_02860</name>
</gene>
<accession>A0A941DR21</accession>
<organism evidence="1 2">
    <name type="scientific">Virgibacillus salarius</name>
    <dbReference type="NCBI Taxonomy" id="447199"/>
    <lineage>
        <taxon>Bacteria</taxon>
        <taxon>Bacillati</taxon>
        <taxon>Bacillota</taxon>
        <taxon>Bacilli</taxon>
        <taxon>Bacillales</taxon>
        <taxon>Bacillaceae</taxon>
        <taxon>Virgibacillus</taxon>
    </lineage>
</organism>
<comment type="caution">
    <text evidence="1">The sequence shown here is derived from an EMBL/GenBank/DDBJ whole genome shotgun (WGS) entry which is preliminary data.</text>
</comment>
<dbReference type="Proteomes" id="UP000675284">
    <property type="component" value="Unassembled WGS sequence"/>
</dbReference>
<protein>
    <submittedName>
        <fullName evidence="1">Uncharacterized protein</fullName>
    </submittedName>
</protein>
<dbReference type="RefSeq" id="WP_026679564.1">
    <property type="nucleotide sequence ID" value="NZ_JAGSOT010000005.1"/>
</dbReference>
<dbReference type="EMBL" id="JAGSOT010000005">
    <property type="protein sequence ID" value="MBR7794980.1"/>
    <property type="molecule type" value="Genomic_DNA"/>
</dbReference>
<evidence type="ECO:0000313" key="2">
    <source>
        <dbReference type="Proteomes" id="UP000675284"/>
    </source>
</evidence>
<proteinExistence type="predicted"/>